<gene>
    <name evidence="2" type="ORF">V7S43_016838</name>
</gene>
<reference evidence="2 3" key="1">
    <citation type="submission" date="2024-09" db="EMBL/GenBank/DDBJ databases">
        <title>Genome sequencing and assembly of Phytophthora oleae, isolate VK10A, causative agent of rot of olive drupes.</title>
        <authorList>
            <person name="Conti Taguali S."/>
            <person name="Riolo M."/>
            <person name="La Spada F."/>
            <person name="Cacciola S.O."/>
            <person name="Dionisio G."/>
        </authorList>
    </citation>
    <scope>NUCLEOTIDE SEQUENCE [LARGE SCALE GENOMIC DNA]</scope>
    <source>
        <strain evidence="2 3">VK10A</strain>
    </source>
</reference>
<comment type="caution">
    <text evidence="2">The sequence shown here is derived from an EMBL/GenBank/DDBJ whole genome shotgun (WGS) entry which is preliminary data.</text>
</comment>
<dbReference type="Proteomes" id="UP001632037">
    <property type="component" value="Unassembled WGS sequence"/>
</dbReference>
<protein>
    <submittedName>
        <fullName evidence="2">Uncharacterized protein</fullName>
    </submittedName>
</protein>
<sequence length="259" mass="28115">MNSKVAPGRPARIAPFMPPNVIDTSQARPHTITEESSEYGDQHNISEIDTIPTTSDPPQRLIYRYLKPRGAIKRGLPPGNRVRPFTSIAQGRKATLEALPGKPSAKAKIGSKVAAFDGLDSLDPSETQTGEFDSSPSTAKTAQSSLKSNSLTSVQHPSNETPEAVQRHHEKSLALQQLASQMAEQHSKDFSAEGCPSLGGASNENELHDMIVKIRDSPHEQPKRNLQSERVMLRGTYLFHPQEPSTCFGSSSLGLALCI</sequence>
<evidence type="ECO:0000313" key="2">
    <source>
        <dbReference type="EMBL" id="KAL3658208.1"/>
    </source>
</evidence>
<evidence type="ECO:0000256" key="1">
    <source>
        <dbReference type="SAM" id="MobiDB-lite"/>
    </source>
</evidence>
<organism evidence="2 3">
    <name type="scientific">Phytophthora oleae</name>
    <dbReference type="NCBI Taxonomy" id="2107226"/>
    <lineage>
        <taxon>Eukaryota</taxon>
        <taxon>Sar</taxon>
        <taxon>Stramenopiles</taxon>
        <taxon>Oomycota</taxon>
        <taxon>Peronosporomycetes</taxon>
        <taxon>Peronosporales</taxon>
        <taxon>Peronosporaceae</taxon>
        <taxon>Phytophthora</taxon>
    </lineage>
</organism>
<dbReference type="EMBL" id="JBIMZQ010000056">
    <property type="protein sequence ID" value="KAL3658208.1"/>
    <property type="molecule type" value="Genomic_DNA"/>
</dbReference>
<dbReference type="AlphaFoldDB" id="A0ABD3EUS8"/>
<name>A0ABD3EUS8_9STRA</name>
<accession>A0ABD3EUS8</accession>
<feature type="region of interest" description="Disordered" evidence="1">
    <location>
        <begin position="1"/>
        <end position="23"/>
    </location>
</feature>
<evidence type="ECO:0000313" key="3">
    <source>
        <dbReference type="Proteomes" id="UP001632037"/>
    </source>
</evidence>
<feature type="compositionally biased region" description="Polar residues" evidence="1">
    <location>
        <begin position="124"/>
        <end position="161"/>
    </location>
</feature>
<feature type="compositionally biased region" description="Polar residues" evidence="1">
    <location>
        <begin position="174"/>
        <end position="184"/>
    </location>
</feature>
<keyword evidence="3" id="KW-1185">Reference proteome</keyword>
<proteinExistence type="predicted"/>
<feature type="region of interest" description="Disordered" evidence="1">
    <location>
        <begin position="120"/>
        <end position="203"/>
    </location>
</feature>